<proteinExistence type="predicted"/>
<evidence type="ECO:0000313" key="1">
    <source>
        <dbReference type="EMBL" id="MBW4709052.1"/>
    </source>
</evidence>
<organism evidence="1 2">
    <name type="scientific">Roseobacter insulae</name>
    <dbReference type="NCBI Taxonomy" id="2859783"/>
    <lineage>
        <taxon>Bacteria</taxon>
        <taxon>Pseudomonadati</taxon>
        <taxon>Pseudomonadota</taxon>
        <taxon>Alphaproteobacteria</taxon>
        <taxon>Rhodobacterales</taxon>
        <taxon>Roseobacteraceae</taxon>
        <taxon>Roseobacter</taxon>
    </lineage>
</organism>
<reference evidence="1" key="1">
    <citation type="submission" date="2021-07" db="EMBL/GenBank/DDBJ databases">
        <title>Roseobacter insulae sp. nov., isolated from a tidal flat.</title>
        <authorList>
            <person name="Park S."/>
            <person name="Yoon J.-H."/>
        </authorList>
    </citation>
    <scope>NUCLEOTIDE SEQUENCE</scope>
    <source>
        <strain evidence="1">YSTF-M11</strain>
    </source>
</reference>
<gene>
    <name evidence="1" type="ORF">KX928_14775</name>
</gene>
<comment type="caution">
    <text evidence="1">The sequence shown here is derived from an EMBL/GenBank/DDBJ whole genome shotgun (WGS) entry which is preliminary data.</text>
</comment>
<protein>
    <submittedName>
        <fullName evidence="1">DUF1217 domain-containing protein</fullName>
    </submittedName>
</protein>
<sequence length="542" mass="59939">MTFVPTVVGSGVAGYAFLKRTRDVQQNLFEQNPLIAREATQFSDKLKDIQTSDQLMEDRTLLKVALGAFGLDDDLDNRAFIKRILDSDLSDNKSLANRLADKRYLAFAQAFNFASDDGPRLLQERTADELTVKLQALQSSDDLLADRSLLRASLERFGLEGNLSNTYFLKQVLESDLSDENSFANRMPDARLVEFAKAFDFFGKEQGKSKLDTIVDTFSGSFDTITTTADLLDNPVLLEEALQIFDLDDIYTTDFLTNVLNSDLNDEASFVYSLEDDRFARFAGAFSFNTPVLDENGDPALDGDGNPVVEKSRLQVLVEAASASSGSLDSPDDFLDATALRDAALDLFGIANTVASRGLVERILNSDPEVATSLVNVYPDERFTALFNLFNFREPETARVYPEGFVEQVTQNYLDRQFEIQVGESDPTMRVALALERELKQVVDAGTSNDASWFSIMASPPLREVFEGAFRLPSSFGSIDVDQQLSVLKSRAEQFYDTSEVADFVDPERLESLRQSYLLSSSAQSLGSSSGANIASIILSGF</sequence>
<accession>A0A9X1FXF5</accession>
<dbReference type="RefSeq" id="WP_219504183.1">
    <property type="nucleotide sequence ID" value="NZ_JAHXDN010000004.1"/>
</dbReference>
<dbReference type="AlphaFoldDB" id="A0A9X1FXF5"/>
<dbReference type="Pfam" id="PF06748">
    <property type="entry name" value="DUF1217"/>
    <property type="match status" value="4"/>
</dbReference>
<dbReference type="Proteomes" id="UP001138661">
    <property type="component" value="Unassembled WGS sequence"/>
</dbReference>
<dbReference type="EMBL" id="JAHXDN010000004">
    <property type="protein sequence ID" value="MBW4709052.1"/>
    <property type="molecule type" value="Genomic_DNA"/>
</dbReference>
<name>A0A9X1FXF5_9RHOB</name>
<evidence type="ECO:0000313" key="2">
    <source>
        <dbReference type="Proteomes" id="UP001138661"/>
    </source>
</evidence>
<dbReference type="InterPro" id="IPR010626">
    <property type="entry name" value="DUF1217"/>
</dbReference>
<keyword evidence="2" id="KW-1185">Reference proteome</keyword>